<dbReference type="AlphaFoldDB" id="A0A0B6Z389"/>
<proteinExistence type="predicted"/>
<reference evidence="1" key="1">
    <citation type="submission" date="2014-12" db="EMBL/GenBank/DDBJ databases">
        <title>Insight into the proteome of Arion vulgaris.</title>
        <authorList>
            <person name="Aradska J."/>
            <person name="Bulat T."/>
            <person name="Smidak R."/>
            <person name="Sarate P."/>
            <person name="Gangsoo J."/>
            <person name="Sialana F."/>
            <person name="Bilban M."/>
            <person name="Lubec G."/>
        </authorList>
    </citation>
    <scope>NUCLEOTIDE SEQUENCE</scope>
    <source>
        <tissue evidence="1">Skin</tissue>
    </source>
</reference>
<name>A0A0B6Z389_9EUPU</name>
<evidence type="ECO:0000313" key="1">
    <source>
        <dbReference type="EMBL" id="CEK62180.1"/>
    </source>
</evidence>
<accession>A0A0B6Z389</accession>
<sequence>MGLPLWIFTRFIDATHLSIWISEHEQLIAVEGSQVSCKACILCQIYNHI</sequence>
<gene>
    <name evidence="1" type="primary">ORF44443</name>
</gene>
<dbReference type="EMBL" id="HACG01015315">
    <property type="protein sequence ID" value="CEK62180.1"/>
    <property type="molecule type" value="Transcribed_RNA"/>
</dbReference>
<protein>
    <submittedName>
        <fullName evidence="1">Uncharacterized protein</fullName>
    </submittedName>
</protein>
<organism evidence="1">
    <name type="scientific">Arion vulgaris</name>
    <dbReference type="NCBI Taxonomy" id="1028688"/>
    <lineage>
        <taxon>Eukaryota</taxon>
        <taxon>Metazoa</taxon>
        <taxon>Spiralia</taxon>
        <taxon>Lophotrochozoa</taxon>
        <taxon>Mollusca</taxon>
        <taxon>Gastropoda</taxon>
        <taxon>Heterobranchia</taxon>
        <taxon>Euthyneura</taxon>
        <taxon>Panpulmonata</taxon>
        <taxon>Eupulmonata</taxon>
        <taxon>Stylommatophora</taxon>
        <taxon>Helicina</taxon>
        <taxon>Arionoidea</taxon>
        <taxon>Arionidae</taxon>
        <taxon>Arion</taxon>
    </lineage>
</organism>
<feature type="non-terminal residue" evidence="1">
    <location>
        <position position="49"/>
    </location>
</feature>